<evidence type="ECO:0000313" key="3">
    <source>
        <dbReference type="EMBL" id="MEQ2562021.1"/>
    </source>
</evidence>
<dbReference type="RefSeq" id="WP_349228442.1">
    <property type="nucleotide sequence ID" value="NZ_JBBMFJ010000003.1"/>
</dbReference>
<sequence length="114" mass="12690">MKKKRIVLYKVRLEEDKQLRNHWTGVNVEEAKQIAEIVEPVFRGLDREQIVVLYFDTKMKPIGMEIVAIGGTKACIVETSNIFKGAIAARVPLSRPAAGGESCKQDSFSSEPGK</sequence>
<accession>A0ABV1HIT4</accession>
<name>A0ABV1HIT4_9FIRM</name>
<feature type="region of interest" description="Disordered" evidence="1">
    <location>
        <begin position="95"/>
        <end position="114"/>
    </location>
</feature>
<dbReference type="EMBL" id="JBBMFJ010000003">
    <property type="protein sequence ID" value="MEQ2562021.1"/>
    <property type="molecule type" value="Genomic_DNA"/>
</dbReference>
<feature type="compositionally biased region" description="Polar residues" evidence="1">
    <location>
        <begin position="105"/>
        <end position="114"/>
    </location>
</feature>
<organism evidence="3 4">
    <name type="scientific">Ventrimonas faecis</name>
    <dbReference type="NCBI Taxonomy" id="3133170"/>
    <lineage>
        <taxon>Bacteria</taxon>
        <taxon>Bacillati</taxon>
        <taxon>Bacillota</taxon>
        <taxon>Clostridia</taxon>
        <taxon>Lachnospirales</taxon>
        <taxon>Lachnospiraceae</taxon>
        <taxon>Ventrimonas</taxon>
    </lineage>
</organism>
<proteinExistence type="predicted"/>
<dbReference type="Proteomes" id="UP001437460">
    <property type="component" value="Unassembled WGS sequence"/>
</dbReference>
<gene>
    <name evidence="3" type="ORF">WMO41_02295</name>
</gene>
<feature type="domain" description="RadC-like JAB" evidence="2">
    <location>
        <begin position="29"/>
        <end position="89"/>
    </location>
</feature>
<keyword evidence="4" id="KW-1185">Reference proteome</keyword>
<evidence type="ECO:0000313" key="4">
    <source>
        <dbReference type="Proteomes" id="UP001437460"/>
    </source>
</evidence>
<dbReference type="Pfam" id="PF04002">
    <property type="entry name" value="RadC"/>
    <property type="match status" value="1"/>
</dbReference>
<dbReference type="Gene3D" id="3.40.140.10">
    <property type="entry name" value="Cytidine Deaminase, domain 2"/>
    <property type="match status" value="1"/>
</dbReference>
<reference evidence="3 4" key="1">
    <citation type="submission" date="2024-03" db="EMBL/GenBank/DDBJ databases">
        <title>Human intestinal bacterial collection.</title>
        <authorList>
            <person name="Pauvert C."/>
            <person name="Hitch T.C.A."/>
            <person name="Clavel T."/>
        </authorList>
    </citation>
    <scope>NUCLEOTIDE SEQUENCE [LARGE SCALE GENOMIC DNA]</scope>
    <source>
        <strain evidence="3 4">CLA-AP-H27</strain>
    </source>
</reference>
<comment type="caution">
    <text evidence="3">The sequence shown here is derived from an EMBL/GenBank/DDBJ whole genome shotgun (WGS) entry which is preliminary data.</text>
</comment>
<dbReference type="InterPro" id="IPR025657">
    <property type="entry name" value="RadC_JAB"/>
</dbReference>
<protein>
    <submittedName>
        <fullName evidence="3">JAB domain-containing protein</fullName>
    </submittedName>
</protein>
<evidence type="ECO:0000259" key="2">
    <source>
        <dbReference type="Pfam" id="PF04002"/>
    </source>
</evidence>
<evidence type="ECO:0000256" key="1">
    <source>
        <dbReference type="SAM" id="MobiDB-lite"/>
    </source>
</evidence>